<dbReference type="InterPro" id="IPR036866">
    <property type="entry name" value="RibonucZ/Hydroxyglut_hydro"/>
</dbReference>
<dbReference type="GO" id="GO:0046872">
    <property type="term" value="F:metal ion binding"/>
    <property type="evidence" value="ECO:0007669"/>
    <property type="project" value="UniProtKB-KW"/>
</dbReference>
<evidence type="ECO:0000256" key="1">
    <source>
        <dbReference type="ARBA" id="ARBA00001947"/>
    </source>
</evidence>
<evidence type="ECO:0000313" key="7">
    <source>
        <dbReference type="Proteomes" id="UP000032434"/>
    </source>
</evidence>
<dbReference type="PATRIC" id="fig|35623.3.peg.956"/>
<gene>
    <name evidence="6" type="ORF">Aocu_09570</name>
</gene>
<evidence type="ECO:0000256" key="2">
    <source>
        <dbReference type="ARBA" id="ARBA00022723"/>
    </source>
</evidence>
<dbReference type="Pfam" id="PF00753">
    <property type="entry name" value="Lactamase_B"/>
    <property type="match status" value="1"/>
</dbReference>
<dbReference type="InterPro" id="IPR001279">
    <property type="entry name" value="Metallo-B-lactamas"/>
</dbReference>
<evidence type="ECO:0000256" key="3">
    <source>
        <dbReference type="ARBA" id="ARBA00022801"/>
    </source>
</evidence>
<evidence type="ECO:0000256" key="4">
    <source>
        <dbReference type="ARBA" id="ARBA00022833"/>
    </source>
</evidence>
<dbReference type="PANTHER" id="PTHR46233:SF3">
    <property type="entry name" value="HYDROXYACYLGLUTATHIONE HYDROLASE GLOC"/>
    <property type="match status" value="1"/>
</dbReference>
<keyword evidence="2" id="KW-0479">Metal-binding</keyword>
<proteinExistence type="predicted"/>
<dbReference type="GO" id="GO:0016787">
    <property type="term" value="F:hydrolase activity"/>
    <property type="evidence" value="ECO:0007669"/>
    <property type="project" value="UniProtKB-KW"/>
</dbReference>
<evidence type="ECO:0000259" key="5">
    <source>
        <dbReference type="SMART" id="SM00849"/>
    </source>
</evidence>
<reference evidence="7" key="1">
    <citation type="submission" date="2014-05" db="EMBL/GenBank/DDBJ databases">
        <authorList>
            <person name="Kube M."/>
        </authorList>
    </citation>
    <scope>NUCLEOTIDE SEQUENCE [LARGE SCALE GENOMIC DNA]</scope>
</reference>
<dbReference type="PANTHER" id="PTHR46233">
    <property type="entry name" value="HYDROXYACYLGLUTATHIONE HYDROLASE GLOC"/>
    <property type="match status" value="1"/>
</dbReference>
<evidence type="ECO:0000313" key="6">
    <source>
        <dbReference type="EMBL" id="CDR31030.1"/>
    </source>
</evidence>
<sequence>MFYQFKGNEEIAHSYIICRFGQCLLIDPSFDYEKIIEKLGPNQLQGILLTHAHHDHVALIHMFKAPIYIHEFDASLLFEDQYNGFSKLNPRQYKRKDLNLVMIQDDTKIPLADKFVQVIHTPGHTKGSVSFLYENYLFTGDTLFKESVGRHDLYSGNLFELKKSVLKIVDSIHPNTTIYPGHDDASTIRNERKMNPFYIKWKKQGKI</sequence>
<keyword evidence="3" id="KW-0378">Hydrolase</keyword>
<dbReference type="SUPFAM" id="SSF56281">
    <property type="entry name" value="Metallo-hydrolase/oxidoreductase"/>
    <property type="match status" value="1"/>
</dbReference>
<organism evidence="6 7">
    <name type="scientific">Acholeplasma oculi</name>
    <dbReference type="NCBI Taxonomy" id="35623"/>
    <lineage>
        <taxon>Bacteria</taxon>
        <taxon>Bacillati</taxon>
        <taxon>Mycoplasmatota</taxon>
        <taxon>Mollicutes</taxon>
        <taxon>Acholeplasmatales</taxon>
        <taxon>Acholeplasmataceae</taxon>
        <taxon>Acholeplasma</taxon>
    </lineage>
</organism>
<dbReference type="STRING" id="35623.Aocu_09570"/>
<comment type="cofactor">
    <cofactor evidence="1">
        <name>Zn(2+)</name>
        <dbReference type="ChEBI" id="CHEBI:29105"/>
    </cofactor>
</comment>
<keyword evidence="7" id="KW-1185">Reference proteome</keyword>
<dbReference type="InterPro" id="IPR051453">
    <property type="entry name" value="MBL_Glyoxalase_II"/>
</dbReference>
<feature type="domain" description="Metallo-beta-lactamase" evidence="5">
    <location>
        <begin position="11"/>
        <end position="182"/>
    </location>
</feature>
<dbReference type="Gene3D" id="3.60.15.10">
    <property type="entry name" value="Ribonuclease Z/Hydroxyacylglutathione hydrolase-like"/>
    <property type="match status" value="1"/>
</dbReference>
<dbReference type="InParanoid" id="A0A061AAV7"/>
<name>A0A061AAV7_9MOLU</name>
<protein>
    <submittedName>
        <fullName evidence="6">Beta-lactamase-like protein</fullName>
    </submittedName>
</protein>
<accession>A0A061AAV7</accession>
<dbReference type="AlphaFoldDB" id="A0A061AAV7"/>
<dbReference type="CDD" id="cd06262">
    <property type="entry name" value="metallo-hydrolase-like_MBL-fold"/>
    <property type="match status" value="1"/>
</dbReference>
<dbReference type="Proteomes" id="UP000032434">
    <property type="component" value="Chromosome 1"/>
</dbReference>
<dbReference type="OrthoDB" id="9802248at2"/>
<dbReference type="SMART" id="SM00849">
    <property type="entry name" value="Lactamase_B"/>
    <property type="match status" value="1"/>
</dbReference>
<dbReference type="HOGENOM" id="CLU_030571_5_2_14"/>
<keyword evidence="4" id="KW-0862">Zinc</keyword>
<dbReference type="RefSeq" id="WP_079560615.1">
    <property type="nucleotide sequence ID" value="NZ_FUZK01000001.1"/>
</dbReference>
<dbReference type="KEGG" id="aoc:Aocu_09570"/>
<dbReference type="EMBL" id="LK028559">
    <property type="protein sequence ID" value="CDR31030.1"/>
    <property type="molecule type" value="Genomic_DNA"/>
</dbReference>